<reference evidence="1 2" key="1">
    <citation type="submission" date="2012-11" db="EMBL/GenBank/DDBJ databases">
        <title>Genome assembly of Thiorhodococcus sp. AK35.</title>
        <authorList>
            <person name="Nupur N."/>
            <person name="Khatri I."/>
            <person name="Subramanian S."/>
            <person name="Pinnaka A."/>
        </authorList>
    </citation>
    <scope>NUCLEOTIDE SEQUENCE [LARGE SCALE GENOMIC DNA]</scope>
    <source>
        <strain evidence="1 2">AK35</strain>
    </source>
</reference>
<name>W9VH35_9GAMM</name>
<organism evidence="1 2">
    <name type="scientific">Imhoffiella purpurea</name>
    <dbReference type="NCBI Taxonomy" id="1249627"/>
    <lineage>
        <taxon>Bacteria</taxon>
        <taxon>Pseudomonadati</taxon>
        <taxon>Pseudomonadota</taxon>
        <taxon>Gammaproteobacteria</taxon>
        <taxon>Chromatiales</taxon>
        <taxon>Chromatiaceae</taxon>
        <taxon>Imhoffiella</taxon>
    </lineage>
</organism>
<proteinExistence type="predicted"/>
<evidence type="ECO:0000313" key="2">
    <source>
        <dbReference type="Proteomes" id="UP000019460"/>
    </source>
</evidence>
<comment type="caution">
    <text evidence="1">The sequence shown here is derived from an EMBL/GenBank/DDBJ whole genome shotgun (WGS) entry which is preliminary data.</text>
</comment>
<dbReference type="Proteomes" id="UP000019460">
    <property type="component" value="Unassembled WGS sequence"/>
</dbReference>
<protein>
    <submittedName>
        <fullName evidence="1">Uncharacterized protein</fullName>
    </submittedName>
</protein>
<sequence length="42" mass="5070">MHWHAGFWARRLEVLSRIIRVRMRRVNAKGNAFARFPSRCES</sequence>
<dbReference type="EMBL" id="AONC01000027">
    <property type="protein sequence ID" value="EXJ15337.1"/>
    <property type="molecule type" value="Genomic_DNA"/>
</dbReference>
<evidence type="ECO:0000313" key="1">
    <source>
        <dbReference type="EMBL" id="EXJ15337.1"/>
    </source>
</evidence>
<accession>W9VH35</accession>
<gene>
    <name evidence="1" type="ORF">D779_1433</name>
</gene>
<dbReference type="AlphaFoldDB" id="W9VH35"/>
<keyword evidence="2" id="KW-1185">Reference proteome</keyword>